<comment type="caution">
    <text evidence="3">The sequence shown here is derived from an EMBL/GenBank/DDBJ whole genome shotgun (WGS) entry which is preliminary data.</text>
</comment>
<evidence type="ECO:0000256" key="1">
    <source>
        <dbReference type="SAM" id="Coils"/>
    </source>
</evidence>
<dbReference type="Gene3D" id="3.30.740.10">
    <property type="entry name" value="Protein Inhibitor Of Neuronal Nitric Oxide Synthase"/>
    <property type="match status" value="1"/>
</dbReference>
<dbReference type="InterPro" id="IPR037177">
    <property type="entry name" value="DLC_sf"/>
</dbReference>
<reference evidence="3" key="1">
    <citation type="submission" date="2022-01" db="EMBL/GenBank/DDBJ databases">
        <title>Genome Sequence Resource for Two Populations of Ditylenchus destructor, the Migratory Endoparasitic Phytonematode.</title>
        <authorList>
            <person name="Zhang H."/>
            <person name="Lin R."/>
            <person name="Xie B."/>
        </authorList>
    </citation>
    <scope>NUCLEOTIDE SEQUENCE</scope>
    <source>
        <strain evidence="3">BazhouSP</strain>
    </source>
</reference>
<protein>
    <submittedName>
        <fullName evidence="3">Dynein light chain type 1 domain-containing protein</fullName>
    </submittedName>
</protein>
<feature type="coiled-coil region" evidence="1">
    <location>
        <begin position="141"/>
        <end position="168"/>
    </location>
</feature>
<feature type="region of interest" description="Disordered" evidence="2">
    <location>
        <begin position="308"/>
        <end position="328"/>
    </location>
</feature>
<dbReference type="GO" id="GO:0030286">
    <property type="term" value="C:dynein complex"/>
    <property type="evidence" value="ECO:0007669"/>
    <property type="project" value="InterPro"/>
</dbReference>
<dbReference type="Pfam" id="PF01221">
    <property type="entry name" value="Dynein_light"/>
    <property type="match status" value="1"/>
</dbReference>
<keyword evidence="1" id="KW-0175">Coiled coil</keyword>
<dbReference type="AlphaFoldDB" id="A0AAD4MJX9"/>
<evidence type="ECO:0000313" key="3">
    <source>
        <dbReference type="EMBL" id="KAI1696835.1"/>
    </source>
</evidence>
<gene>
    <name evidence="3" type="ORF">DdX_18841</name>
</gene>
<feature type="coiled-coil region" evidence="1">
    <location>
        <begin position="374"/>
        <end position="471"/>
    </location>
</feature>
<keyword evidence="4" id="KW-1185">Reference proteome</keyword>
<dbReference type="GO" id="GO:0007017">
    <property type="term" value="P:microtubule-based process"/>
    <property type="evidence" value="ECO:0007669"/>
    <property type="project" value="InterPro"/>
</dbReference>
<accession>A0AAD4MJX9</accession>
<sequence>MVMDTQIPTFVTGKNPSPPENDAIEPPEQNIEKNSLHEYEIVENNKVPKLDSCMSDAHEDSAHLEQAIRKINEKCGKMDKLCYQICSTSSPFSFEKNISEMHKYLEKLDQSSILSTPDTGICPKQVSTGDKTPNVPSQTALLDIERLRQELKQQIDALGQELMSKIEAKMSDEMNDVRAACSTTYWSGDESSSKIGSFIEESANRQLTECRDIIEQTPILRGALPGKKRGLRENTEKVLPDNVINLSEDLSTLEASVEHCNVFAETCDKPEASDESMKNTARDLHLTLKKQKTQKQSEVHLIGSNQTNRSSVEELHVEKDKLSHRKRGKDESEEAFDHRFYRALCGLFVLVLLCFAYLELKWTHKNWDKLGYYKASTEREIEDLKKSLDVEIEQRRKTESELKLAYENSKNFSQDKASTQREIEELRNSLYVEFKGRLKAENGLKLAQGNLEELRLDKEKAENDLKRKVAKEPFARSDVVIVKSEMSTEMQNYAIELMLESMKECTCAADVTTFIAGKMRKKYGSDWICFISNGKPNPIVLDNKYFLSVYLKMDVVHIELIA</sequence>
<dbReference type="EMBL" id="JAKKPZ010000304">
    <property type="protein sequence ID" value="KAI1696835.1"/>
    <property type="molecule type" value="Genomic_DNA"/>
</dbReference>
<organism evidence="3 4">
    <name type="scientific">Ditylenchus destructor</name>
    <dbReference type="NCBI Taxonomy" id="166010"/>
    <lineage>
        <taxon>Eukaryota</taxon>
        <taxon>Metazoa</taxon>
        <taxon>Ecdysozoa</taxon>
        <taxon>Nematoda</taxon>
        <taxon>Chromadorea</taxon>
        <taxon>Rhabditida</taxon>
        <taxon>Tylenchina</taxon>
        <taxon>Tylenchomorpha</taxon>
        <taxon>Sphaerularioidea</taxon>
        <taxon>Anguinidae</taxon>
        <taxon>Anguininae</taxon>
        <taxon>Ditylenchus</taxon>
    </lineage>
</organism>
<proteinExistence type="predicted"/>
<dbReference type="Proteomes" id="UP001201812">
    <property type="component" value="Unassembled WGS sequence"/>
</dbReference>
<feature type="region of interest" description="Disordered" evidence="2">
    <location>
        <begin position="11"/>
        <end position="30"/>
    </location>
</feature>
<evidence type="ECO:0000313" key="4">
    <source>
        <dbReference type="Proteomes" id="UP001201812"/>
    </source>
</evidence>
<dbReference type="SUPFAM" id="SSF54648">
    <property type="entry name" value="DLC"/>
    <property type="match status" value="1"/>
</dbReference>
<dbReference type="InterPro" id="IPR001372">
    <property type="entry name" value="Dynein_light_chain_typ-1/2"/>
</dbReference>
<feature type="compositionally biased region" description="Basic and acidic residues" evidence="2">
    <location>
        <begin position="311"/>
        <end position="321"/>
    </location>
</feature>
<name>A0AAD4MJX9_9BILA</name>
<evidence type="ECO:0000256" key="2">
    <source>
        <dbReference type="SAM" id="MobiDB-lite"/>
    </source>
</evidence>
<dbReference type="SMART" id="SM01375">
    <property type="entry name" value="Dynein_light"/>
    <property type="match status" value="1"/>
</dbReference>